<keyword evidence="2" id="KW-0067">ATP-binding</keyword>
<protein>
    <submittedName>
        <fullName evidence="2">DEAD/DEAH box helicase family protein</fullName>
    </submittedName>
</protein>
<keyword evidence="2" id="KW-0547">Nucleotide-binding</keyword>
<dbReference type="PANTHER" id="PTHR47396:SF1">
    <property type="entry name" value="ATP-DEPENDENT HELICASE IRC3-RELATED"/>
    <property type="match status" value="1"/>
</dbReference>
<dbReference type="GO" id="GO:0004386">
    <property type="term" value="F:helicase activity"/>
    <property type="evidence" value="ECO:0007669"/>
    <property type="project" value="UniProtKB-KW"/>
</dbReference>
<dbReference type="InterPro" id="IPR014001">
    <property type="entry name" value="Helicase_ATP-bd"/>
</dbReference>
<keyword evidence="2" id="KW-0347">Helicase</keyword>
<reference evidence="2 3" key="1">
    <citation type="submission" date="2022-09" db="EMBL/GenBank/DDBJ databases">
        <authorList>
            <person name="Giprobiosintez L."/>
        </authorList>
    </citation>
    <scope>NUCLEOTIDE SEQUENCE [LARGE SCALE GENOMIC DNA]</scope>
    <source>
        <strain evidence="3">VKPM-B-12549 (GBS-15)</strain>
    </source>
</reference>
<dbReference type="PANTHER" id="PTHR47396">
    <property type="entry name" value="TYPE I RESTRICTION ENZYME ECOKI R PROTEIN"/>
    <property type="match status" value="1"/>
</dbReference>
<accession>A0ABZ2F1Y0</accession>
<dbReference type="Pfam" id="PF04851">
    <property type="entry name" value="ResIII"/>
    <property type="match status" value="1"/>
</dbReference>
<proteinExistence type="predicted"/>
<name>A0ABZ2F1Y0_METCP</name>
<feature type="domain" description="Helicase ATP-binding" evidence="1">
    <location>
        <begin position="1"/>
        <end position="125"/>
    </location>
</feature>
<dbReference type="InterPro" id="IPR027417">
    <property type="entry name" value="P-loop_NTPase"/>
</dbReference>
<dbReference type="Proteomes" id="UP001359308">
    <property type="component" value="Chromosome"/>
</dbReference>
<dbReference type="InterPro" id="IPR006935">
    <property type="entry name" value="Helicase/UvrB_N"/>
</dbReference>
<dbReference type="EMBL" id="CP104311">
    <property type="protein sequence ID" value="WWF01182.1"/>
    <property type="molecule type" value="Genomic_DNA"/>
</dbReference>
<evidence type="ECO:0000313" key="3">
    <source>
        <dbReference type="Proteomes" id="UP001359308"/>
    </source>
</evidence>
<dbReference type="SUPFAM" id="SSF52540">
    <property type="entry name" value="P-loop containing nucleoside triphosphate hydrolases"/>
    <property type="match status" value="1"/>
</dbReference>
<dbReference type="Gene3D" id="3.40.50.300">
    <property type="entry name" value="P-loop containing nucleotide triphosphate hydrolases"/>
    <property type="match status" value="1"/>
</dbReference>
<sequence>MKRLVQAGQAERILFLVDRDQLAKQAIEAIQDLLPSYSSYWLKPGIVRQEKQITVCLLQTMIGRYQECTSGYFDVVVADECHRSIYGAWQTALTHFDALHIGLTATPAIYIERNTFQFYRCKDDTPDLEPLALQERHGAARLHPRDEVFPYMASLAKDEPEWPSTSAMPCWKIVDSNVLKQVIDELDSFEFRKLGPDVKGDIFECSESPPPTPPSGVDKVWFYEVRNDGYDPDKIAGGGRVETPEKNDIPDLLTHWKAYKAGGFAAPLGLEANTLLPHGSEEPTCWWVSREKLT</sequence>
<evidence type="ECO:0000313" key="2">
    <source>
        <dbReference type="EMBL" id="WWF01182.1"/>
    </source>
</evidence>
<keyword evidence="2" id="KW-0378">Hydrolase</keyword>
<dbReference type="InterPro" id="IPR050742">
    <property type="entry name" value="Helicase_Restrict-Modif_Enz"/>
</dbReference>
<keyword evidence="3" id="KW-1185">Reference proteome</keyword>
<organism evidence="2 3">
    <name type="scientific">Methylococcus capsulatus</name>
    <dbReference type="NCBI Taxonomy" id="414"/>
    <lineage>
        <taxon>Bacteria</taxon>
        <taxon>Pseudomonadati</taxon>
        <taxon>Pseudomonadota</taxon>
        <taxon>Gammaproteobacteria</taxon>
        <taxon>Methylococcales</taxon>
        <taxon>Methylococcaceae</taxon>
        <taxon>Methylococcus</taxon>
    </lineage>
</organism>
<evidence type="ECO:0000259" key="1">
    <source>
        <dbReference type="PROSITE" id="PS51192"/>
    </source>
</evidence>
<dbReference type="RefSeq" id="WP_198321437.1">
    <property type="nucleotide sequence ID" value="NZ_CP104311.1"/>
</dbReference>
<gene>
    <name evidence="2" type="ORF">N4J17_11985</name>
</gene>
<dbReference type="PROSITE" id="PS51192">
    <property type="entry name" value="HELICASE_ATP_BIND_1"/>
    <property type="match status" value="1"/>
</dbReference>